<name>A0A645E5K6_9ZZZZ</name>
<proteinExistence type="predicted"/>
<organism evidence="1">
    <name type="scientific">bioreactor metagenome</name>
    <dbReference type="NCBI Taxonomy" id="1076179"/>
    <lineage>
        <taxon>unclassified sequences</taxon>
        <taxon>metagenomes</taxon>
        <taxon>ecological metagenomes</taxon>
    </lineage>
</organism>
<protein>
    <submittedName>
        <fullName evidence="1">Uncharacterized protein</fullName>
    </submittedName>
</protein>
<dbReference type="EMBL" id="VSSQ01042292">
    <property type="protein sequence ID" value="MPM95852.1"/>
    <property type="molecule type" value="Genomic_DNA"/>
</dbReference>
<evidence type="ECO:0000313" key="1">
    <source>
        <dbReference type="EMBL" id="MPM95852.1"/>
    </source>
</evidence>
<comment type="caution">
    <text evidence="1">The sequence shown here is derived from an EMBL/GenBank/DDBJ whole genome shotgun (WGS) entry which is preliminary data.</text>
</comment>
<dbReference type="AlphaFoldDB" id="A0A645E5K6"/>
<accession>A0A645E5K6</accession>
<gene>
    <name evidence="1" type="ORF">SDC9_143007</name>
</gene>
<reference evidence="1" key="1">
    <citation type="submission" date="2019-08" db="EMBL/GenBank/DDBJ databases">
        <authorList>
            <person name="Kucharzyk K."/>
            <person name="Murdoch R.W."/>
            <person name="Higgins S."/>
            <person name="Loffler F."/>
        </authorList>
    </citation>
    <scope>NUCLEOTIDE SEQUENCE</scope>
</reference>
<sequence>MILSRRQRNDGLGINQRKDRSLLSDQALLHQHPVAGIPERASETFARKFAGLGTIPGHQHAFAGRQPVGLDHNGPGAAGKLIFDIRHRGGGTVERGGFGARNIVLDHELLGKVLAAFEPGGELVRPENGQSAFFEHIHDPGAQRGLRPGHGKLHAVVFGKVRKFIQFGNFDVNAFRRSGDTGVAGRAINLVHQRALCQLPAKHVFASAVADH</sequence>